<dbReference type="Pfam" id="PF12728">
    <property type="entry name" value="HTH_17"/>
    <property type="match status" value="1"/>
</dbReference>
<accession>B8DLG0</accession>
<dbReference type="GO" id="GO:0003677">
    <property type="term" value="F:DNA binding"/>
    <property type="evidence" value="ECO:0007669"/>
    <property type="project" value="UniProtKB-KW"/>
</dbReference>
<reference evidence="2" key="1">
    <citation type="submission" date="2008-10" db="EMBL/GenBank/DDBJ databases">
        <title>Complete sequence of Desulfovibrio vulgaris str. 'Miyazaki F'.</title>
        <authorList>
            <person name="Lucas S."/>
            <person name="Copeland A."/>
            <person name="Lapidus A."/>
            <person name="Glavina del Rio T."/>
            <person name="Dalin E."/>
            <person name="Tice H."/>
            <person name="Bruce D."/>
            <person name="Goodwin L."/>
            <person name="Pitluck S."/>
            <person name="Sims D."/>
            <person name="Brettin T."/>
            <person name="Detter J.C."/>
            <person name="Han C."/>
            <person name="Larimer F."/>
            <person name="Land M."/>
            <person name="Hauser L."/>
            <person name="Kyrpides N."/>
            <person name="Mikhailova N."/>
            <person name="Hazen T.C."/>
            <person name="Richardson P."/>
        </authorList>
    </citation>
    <scope>NUCLEOTIDE SEQUENCE</scope>
    <source>
        <strain evidence="2">Miyazaki F</strain>
    </source>
</reference>
<dbReference type="STRING" id="883.DvMF_1273"/>
<proteinExistence type="predicted"/>
<protein>
    <submittedName>
        <fullName evidence="2">DNA-binding protein</fullName>
    </submittedName>
</protein>
<organism evidence="2">
    <name type="scientific">Nitratidesulfovibrio vulgaris (strain DSM 19637 / Miyazaki F)</name>
    <name type="common">Desulfovibrio vulgaris</name>
    <dbReference type="NCBI Taxonomy" id="883"/>
    <lineage>
        <taxon>Bacteria</taxon>
        <taxon>Pseudomonadati</taxon>
        <taxon>Thermodesulfobacteriota</taxon>
        <taxon>Desulfovibrionia</taxon>
        <taxon>Desulfovibrionales</taxon>
        <taxon>Desulfovibrionaceae</taxon>
        <taxon>Nitratidesulfovibrio</taxon>
    </lineage>
</organism>
<name>B8DLG0_NITV9</name>
<dbReference type="eggNOG" id="ENOG50318BC">
    <property type="taxonomic scope" value="Bacteria"/>
</dbReference>
<dbReference type="AlphaFoldDB" id="B8DLG0"/>
<dbReference type="KEGG" id="dvm:DvMF_1273"/>
<feature type="domain" description="Helix-turn-helix" evidence="1">
    <location>
        <begin position="105"/>
        <end position="151"/>
    </location>
</feature>
<sequence>MATLIDDVVKLVRHGWRPYQGTVEAAVYERLRCPRAPLPTPGATRRASGPYWFHRADVFLCIGCGRRCSLNRPDGFAPPLPIRYPYNRELPYTLTPQEMVTRLRLLNVNQAAYCLNASSSQIYNWIAEGRLRRLKDSPVRVPAEDVQAMMEDWEE</sequence>
<gene>
    <name evidence="2" type="ordered locus">DvMF_1273</name>
</gene>
<dbReference type="EMBL" id="CP001197">
    <property type="protein sequence ID" value="ACL08222.1"/>
    <property type="molecule type" value="Genomic_DNA"/>
</dbReference>
<keyword evidence="2" id="KW-0238">DNA-binding</keyword>
<dbReference type="HOGENOM" id="CLU_1793349_0_0_7"/>
<dbReference type="InterPro" id="IPR041657">
    <property type="entry name" value="HTH_17"/>
</dbReference>
<evidence type="ECO:0000259" key="1">
    <source>
        <dbReference type="Pfam" id="PF12728"/>
    </source>
</evidence>
<evidence type="ECO:0000313" key="2">
    <source>
        <dbReference type="EMBL" id="ACL08222.1"/>
    </source>
</evidence>
<dbReference type="OrthoDB" id="5454513at2"/>